<dbReference type="Gene3D" id="3.40.50.720">
    <property type="entry name" value="NAD(P)-binding Rossmann-like Domain"/>
    <property type="match status" value="1"/>
</dbReference>
<proteinExistence type="predicted"/>
<dbReference type="KEGG" id="mliy:RYJ27_00545"/>
<evidence type="ECO:0000256" key="1">
    <source>
        <dbReference type="SAM" id="MobiDB-lite"/>
    </source>
</evidence>
<dbReference type="EMBL" id="CP137080">
    <property type="protein sequence ID" value="WOQ69775.1"/>
    <property type="molecule type" value="Genomic_DNA"/>
</dbReference>
<sequence length="366" mass="37455">MLDIADGLLASLPSGDAVVVTVTRVARSAPRGVGASMAVTATRELIGSISGGCVESDAIALAHEVRSDGRARTARFGFSDEQAYAAGLACGGTVEVIAYLVRTTDAVALRALRSAVHDERVSVLLPLTGPSAGRILDTAAPLASAAVHAELDAARLLGETRCIDADGDALLVLCHAPRPRLIIAGAGEHAAALCRIGAAAGFAVTVCDPWELLVTPERFPGAATLVVADPAEYLRAQAAEPGATDMRTAVCVLTHDERLDVPAIHAALGMNVGFVGAMGARSTVARRRELLSERGVGLDDLARIHSPLGLDLGGSSPEEAAIAALAEIQAVRHGATARPLHELSGPIHSHAPDAAGDRATLPHCVS</sequence>
<feature type="region of interest" description="Disordered" evidence="1">
    <location>
        <begin position="344"/>
        <end position="366"/>
    </location>
</feature>
<dbReference type="PANTHER" id="PTHR30388:SF4">
    <property type="entry name" value="MOLYBDENUM COFACTOR INSERTION CHAPERONE PAOD"/>
    <property type="match status" value="1"/>
</dbReference>
<evidence type="ECO:0000259" key="2">
    <source>
        <dbReference type="Pfam" id="PF02625"/>
    </source>
</evidence>
<organism evidence="4 5">
    <name type="scientific">Microbacterium limosum</name>
    <dbReference type="NCBI Taxonomy" id="3079935"/>
    <lineage>
        <taxon>Bacteria</taxon>
        <taxon>Bacillati</taxon>
        <taxon>Actinomycetota</taxon>
        <taxon>Actinomycetes</taxon>
        <taxon>Micrococcales</taxon>
        <taxon>Microbacteriaceae</taxon>
        <taxon>Microbacterium</taxon>
    </lineage>
</organism>
<dbReference type="Proteomes" id="UP001329313">
    <property type="component" value="Chromosome"/>
</dbReference>
<dbReference type="PANTHER" id="PTHR30388">
    <property type="entry name" value="ALDEHYDE OXIDOREDUCTASE MOLYBDENUM COFACTOR ASSEMBLY PROTEIN"/>
    <property type="match status" value="1"/>
</dbReference>
<protein>
    <submittedName>
        <fullName evidence="4">XdhC family protein</fullName>
    </submittedName>
</protein>
<dbReference type="InterPro" id="IPR027051">
    <property type="entry name" value="XdhC_Rossmann_dom"/>
</dbReference>
<feature type="domain" description="XdhC Rossmann" evidence="3">
    <location>
        <begin position="181"/>
        <end position="328"/>
    </location>
</feature>
<dbReference type="AlphaFoldDB" id="A0AAU0MI11"/>
<accession>A0AAU0MI11</accession>
<dbReference type="Pfam" id="PF02625">
    <property type="entry name" value="XdhC_CoxI"/>
    <property type="match status" value="1"/>
</dbReference>
<evidence type="ECO:0000259" key="3">
    <source>
        <dbReference type="Pfam" id="PF13478"/>
    </source>
</evidence>
<gene>
    <name evidence="4" type="ORF">RYJ27_00545</name>
</gene>
<evidence type="ECO:0000313" key="4">
    <source>
        <dbReference type="EMBL" id="WOQ69775.1"/>
    </source>
</evidence>
<dbReference type="RefSeq" id="WP_330170869.1">
    <property type="nucleotide sequence ID" value="NZ_CP137080.1"/>
</dbReference>
<reference evidence="4 5" key="1">
    <citation type="submission" date="2023-10" db="EMBL/GenBank/DDBJ databases">
        <title>Y20.</title>
        <authorList>
            <person name="Zhang G."/>
            <person name="Ding Y."/>
        </authorList>
    </citation>
    <scope>NUCLEOTIDE SEQUENCE [LARGE SCALE GENOMIC DNA]</scope>
    <source>
        <strain evidence="4 5">Y20</strain>
    </source>
</reference>
<name>A0AAU0MI11_9MICO</name>
<feature type="domain" description="XdhC- CoxI" evidence="2">
    <location>
        <begin position="16"/>
        <end position="77"/>
    </location>
</feature>
<evidence type="ECO:0000313" key="5">
    <source>
        <dbReference type="Proteomes" id="UP001329313"/>
    </source>
</evidence>
<dbReference type="InterPro" id="IPR003777">
    <property type="entry name" value="XdhC_CoxI"/>
</dbReference>
<dbReference type="Pfam" id="PF13478">
    <property type="entry name" value="XdhC_C"/>
    <property type="match status" value="1"/>
</dbReference>
<dbReference type="InterPro" id="IPR052698">
    <property type="entry name" value="MoCofactor_Util/Proc"/>
</dbReference>
<keyword evidence="5" id="KW-1185">Reference proteome</keyword>